<feature type="compositionally biased region" description="Pro residues" evidence="1">
    <location>
        <begin position="425"/>
        <end position="435"/>
    </location>
</feature>
<gene>
    <name evidence="2" type="ORF">IEQ34_008856</name>
</gene>
<accession>A0AAV7GX02</accession>
<evidence type="ECO:0000313" key="3">
    <source>
        <dbReference type="Proteomes" id="UP000775213"/>
    </source>
</evidence>
<reference evidence="2 3" key="1">
    <citation type="journal article" date="2021" name="Hortic Res">
        <title>Chromosome-scale assembly of the Dendrobium chrysotoxum genome enhances the understanding of orchid evolution.</title>
        <authorList>
            <person name="Zhang Y."/>
            <person name="Zhang G.Q."/>
            <person name="Zhang D."/>
            <person name="Liu X.D."/>
            <person name="Xu X.Y."/>
            <person name="Sun W.H."/>
            <person name="Yu X."/>
            <person name="Zhu X."/>
            <person name="Wang Z.W."/>
            <person name="Zhao X."/>
            <person name="Zhong W.Y."/>
            <person name="Chen H."/>
            <person name="Yin W.L."/>
            <person name="Huang T."/>
            <person name="Niu S.C."/>
            <person name="Liu Z.J."/>
        </authorList>
    </citation>
    <scope>NUCLEOTIDE SEQUENCE [LARGE SCALE GENOMIC DNA]</scope>
    <source>
        <strain evidence="2">Lindl</strain>
    </source>
</reference>
<dbReference type="AlphaFoldDB" id="A0AAV7GX02"/>
<dbReference type="EMBL" id="JAGFBR010000009">
    <property type="protein sequence ID" value="KAH0461281.1"/>
    <property type="molecule type" value="Genomic_DNA"/>
</dbReference>
<sequence length="485" mass="55859">MGPGHLKMLCIDGYIYITQTCNLLAEEGLTPEEGNIEANERVFTIVIGPEHSGRVWTQGFSVTLTRFFPHSSTEEGGGSGSHFGQIASLKEEFKSFCDDQMREFGSSCGEMRLVAMTIHLMANSLLMSSSVNCDASRLLSRLKDVSDQRYFSNDDSTDESVFIQDDQNIKDHSTMSSIVQCDRTLISVYTNPIRTVHKIKCNSNKLKIGMIDRSSWMIFDAVVPYPLVALWEGSSSRRSRFFACFRRKQKEVRFSACFRRKQKEVRSSTYFRRKRKEVRFSAYFRWKQKESGFSASLESDHWSLLLINLIFKMRTVDRIHITPLLSMTTYYIMAHRNFNAIDLLFRYIEYLTSIRDPDHRRCPNLALGHIIAYVLETKYNLQYPVPPNVPPSFYSNNSCHVLHNTHLHLEPSIDVEGEEEEAAPEPVPEHVPAPAPLFLESPLDQHAENLNSFRFLLKQAENPDLLANDPPTENTDKMRDDERRR</sequence>
<comment type="caution">
    <text evidence="2">The sequence shown here is derived from an EMBL/GenBank/DDBJ whole genome shotgun (WGS) entry which is preliminary data.</text>
</comment>
<feature type="region of interest" description="Disordered" evidence="1">
    <location>
        <begin position="415"/>
        <end position="436"/>
    </location>
</feature>
<feature type="region of interest" description="Disordered" evidence="1">
    <location>
        <begin position="461"/>
        <end position="485"/>
    </location>
</feature>
<name>A0AAV7GX02_DENCH</name>
<dbReference type="Proteomes" id="UP000775213">
    <property type="component" value="Unassembled WGS sequence"/>
</dbReference>
<proteinExistence type="predicted"/>
<keyword evidence="3" id="KW-1185">Reference proteome</keyword>
<evidence type="ECO:0000313" key="2">
    <source>
        <dbReference type="EMBL" id="KAH0461281.1"/>
    </source>
</evidence>
<organism evidence="2 3">
    <name type="scientific">Dendrobium chrysotoxum</name>
    <name type="common">Orchid</name>
    <dbReference type="NCBI Taxonomy" id="161865"/>
    <lineage>
        <taxon>Eukaryota</taxon>
        <taxon>Viridiplantae</taxon>
        <taxon>Streptophyta</taxon>
        <taxon>Embryophyta</taxon>
        <taxon>Tracheophyta</taxon>
        <taxon>Spermatophyta</taxon>
        <taxon>Magnoliopsida</taxon>
        <taxon>Liliopsida</taxon>
        <taxon>Asparagales</taxon>
        <taxon>Orchidaceae</taxon>
        <taxon>Epidendroideae</taxon>
        <taxon>Malaxideae</taxon>
        <taxon>Dendrobiinae</taxon>
        <taxon>Dendrobium</taxon>
    </lineage>
</organism>
<feature type="compositionally biased region" description="Basic and acidic residues" evidence="1">
    <location>
        <begin position="474"/>
        <end position="485"/>
    </location>
</feature>
<protein>
    <submittedName>
        <fullName evidence="2">Uncharacterized protein</fullName>
    </submittedName>
</protein>
<evidence type="ECO:0000256" key="1">
    <source>
        <dbReference type="SAM" id="MobiDB-lite"/>
    </source>
</evidence>